<dbReference type="SUPFAM" id="SSF51569">
    <property type="entry name" value="Aldolase"/>
    <property type="match status" value="1"/>
</dbReference>
<feature type="region of interest" description="Disordered" evidence="1">
    <location>
        <begin position="248"/>
        <end position="273"/>
    </location>
</feature>
<dbReference type="AlphaFoldDB" id="A0A7C9UXN0"/>
<evidence type="ECO:0000256" key="1">
    <source>
        <dbReference type="SAM" id="MobiDB-lite"/>
    </source>
</evidence>
<dbReference type="InterPro" id="IPR013785">
    <property type="entry name" value="Aldolase_TIM"/>
</dbReference>
<evidence type="ECO:0000313" key="3">
    <source>
        <dbReference type="EMBL" id="NFV81170.1"/>
    </source>
</evidence>
<dbReference type="InterPro" id="IPR013132">
    <property type="entry name" value="PseI/NeuA/B-like_N"/>
</dbReference>
<dbReference type="Proteomes" id="UP000480684">
    <property type="component" value="Unassembled WGS sequence"/>
</dbReference>
<proteinExistence type="predicted"/>
<feature type="domain" description="PseI/NeuA/B-like" evidence="2">
    <location>
        <begin position="26"/>
        <end position="255"/>
    </location>
</feature>
<name>A0A7C9UXN0_9PROT</name>
<dbReference type="GO" id="GO:0016051">
    <property type="term" value="P:carbohydrate biosynthetic process"/>
    <property type="evidence" value="ECO:0007669"/>
    <property type="project" value="InterPro"/>
</dbReference>
<dbReference type="RefSeq" id="WP_163680803.1">
    <property type="nucleotide sequence ID" value="NZ_JAAIYP010000039.1"/>
</dbReference>
<dbReference type="EMBL" id="JAAIYP010000039">
    <property type="protein sequence ID" value="NFV81170.1"/>
    <property type="molecule type" value="Genomic_DNA"/>
</dbReference>
<protein>
    <submittedName>
        <fullName evidence="3">N-acetylneuraminic acid synthase</fullName>
    </submittedName>
</protein>
<feature type="compositionally biased region" description="Basic and acidic residues" evidence="1">
    <location>
        <begin position="262"/>
        <end position="273"/>
    </location>
</feature>
<comment type="caution">
    <text evidence="3">The sequence shown here is derived from an EMBL/GenBank/DDBJ whole genome shotgun (WGS) entry which is preliminary data.</text>
</comment>
<organism evidence="3 4">
    <name type="scientific">Magnetospirillum aberrantis SpK</name>
    <dbReference type="NCBI Taxonomy" id="908842"/>
    <lineage>
        <taxon>Bacteria</taxon>
        <taxon>Pseudomonadati</taxon>
        <taxon>Pseudomonadota</taxon>
        <taxon>Alphaproteobacteria</taxon>
        <taxon>Rhodospirillales</taxon>
        <taxon>Rhodospirillaceae</taxon>
        <taxon>Magnetospirillum</taxon>
    </lineage>
</organism>
<sequence length="287" mass="31387">MVAQPQFIAEVSSNHARDLGRCRAFVDAAADSGCDAVKFQLFRVRDLFAPEIVAVRPDIQARVEWELPTEFLAPIAEHCRARGILFACTPFSLDAVADLAPHVDLFKVASYEMIWPDLVRACAATGKPLVVSTGMADMDEVRAMVGWARDAGGHDLTLLHCVSNYPTKPEDANLAALDTLRRATGCAVGWSDHTRRPSVIHRAVHRWGASVVEFHFDLEGEGAEFAAGHCWLPGEIAPVIRDVREALGADGDGSKEPGATELVERQWRADPEDGLRPLKATRVGYRP</sequence>
<accession>A0A7C9UXN0</accession>
<dbReference type="Pfam" id="PF03102">
    <property type="entry name" value="NeuB"/>
    <property type="match status" value="1"/>
</dbReference>
<reference evidence="3 4" key="1">
    <citation type="submission" date="2020-02" db="EMBL/GenBank/DDBJ databases">
        <authorList>
            <person name="Dziuba M."/>
            <person name="Kuznetsov B."/>
            <person name="Mardanov A."/>
            <person name="Ravin N."/>
            <person name="Grouzdev D."/>
        </authorList>
    </citation>
    <scope>NUCLEOTIDE SEQUENCE [LARGE SCALE GENOMIC DNA]</scope>
    <source>
        <strain evidence="3 4">SpK</strain>
    </source>
</reference>
<evidence type="ECO:0000313" key="4">
    <source>
        <dbReference type="Proteomes" id="UP000480684"/>
    </source>
</evidence>
<dbReference type="PANTHER" id="PTHR42966">
    <property type="entry name" value="N-ACETYLNEURAMINATE SYNTHASE"/>
    <property type="match status" value="1"/>
</dbReference>
<dbReference type="Gene3D" id="3.20.20.70">
    <property type="entry name" value="Aldolase class I"/>
    <property type="match status" value="1"/>
</dbReference>
<dbReference type="PANTHER" id="PTHR42966:SF1">
    <property type="entry name" value="SIALIC ACID SYNTHASE"/>
    <property type="match status" value="1"/>
</dbReference>
<dbReference type="GO" id="GO:0047444">
    <property type="term" value="F:N-acylneuraminate-9-phosphate synthase activity"/>
    <property type="evidence" value="ECO:0007669"/>
    <property type="project" value="TreeGrafter"/>
</dbReference>
<keyword evidence="4" id="KW-1185">Reference proteome</keyword>
<dbReference type="InterPro" id="IPR051690">
    <property type="entry name" value="PseI-like"/>
</dbReference>
<evidence type="ECO:0000259" key="2">
    <source>
        <dbReference type="Pfam" id="PF03102"/>
    </source>
</evidence>
<gene>
    <name evidence="3" type="ORF">G4223_13715</name>
</gene>